<dbReference type="WBParaSite" id="Minc3s00543g14027">
    <property type="protein sequence ID" value="Minc3s00543g14027"/>
    <property type="gene ID" value="Minc3s00543g14027"/>
</dbReference>
<dbReference type="AlphaFoldDB" id="A0A914LIY7"/>
<comment type="similarity">
    <text evidence="2 8">Belongs to the alpha-carbonic anhydrase family.</text>
</comment>
<feature type="chain" id="PRO_5038173347" description="Carbonic anhydrase" evidence="8">
    <location>
        <begin position="23"/>
        <end position="358"/>
    </location>
</feature>
<name>A0A914LIY7_MELIC</name>
<dbReference type="GO" id="GO:0005737">
    <property type="term" value="C:cytoplasm"/>
    <property type="evidence" value="ECO:0007669"/>
    <property type="project" value="TreeGrafter"/>
</dbReference>
<evidence type="ECO:0000313" key="11">
    <source>
        <dbReference type="WBParaSite" id="Minc3s00543g14027"/>
    </source>
</evidence>
<dbReference type="Pfam" id="PF00194">
    <property type="entry name" value="Carb_anhydrase"/>
    <property type="match status" value="2"/>
</dbReference>
<keyword evidence="8" id="KW-0732">Signal</keyword>
<comment type="cofactor">
    <cofactor evidence="1 8">
        <name>Zn(2+)</name>
        <dbReference type="ChEBI" id="CHEBI:29105"/>
    </cofactor>
</comment>
<feature type="domain" description="Alpha-carbonic anhydrase" evidence="9">
    <location>
        <begin position="27"/>
        <end position="338"/>
    </location>
</feature>
<comment type="catalytic activity">
    <reaction evidence="7 8">
        <text>hydrogencarbonate + H(+) = CO2 + H2O</text>
        <dbReference type="Rhea" id="RHEA:10748"/>
        <dbReference type="ChEBI" id="CHEBI:15377"/>
        <dbReference type="ChEBI" id="CHEBI:15378"/>
        <dbReference type="ChEBI" id="CHEBI:16526"/>
        <dbReference type="ChEBI" id="CHEBI:17544"/>
        <dbReference type="EC" id="4.2.1.1"/>
    </reaction>
</comment>
<dbReference type="InterPro" id="IPR001148">
    <property type="entry name" value="CA_dom"/>
</dbReference>
<dbReference type="PANTHER" id="PTHR18952:SF141">
    <property type="entry name" value="CARBONIC ANHYDRASE"/>
    <property type="match status" value="1"/>
</dbReference>
<dbReference type="InterPro" id="IPR018338">
    <property type="entry name" value="Carbonic_anhydrase_a-class_CS"/>
</dbReference>
<dbReference type="PANTHER" id="PTHR18952">
    <property type="entry name" value="CARBONIC ANHYDRASE"/>
    <property type="match status" value="1"/>
</dbReference>
<sequence>MNFLKIFLIFPFLLLLIKLILGADKDVEWGYEEQNGPHTWEEKCKEGKNQSPINIQTKSLKINCLDKLELVNYNNSGIVEVNNNGHGVIVKGFEHWDQKKRPYITRGGLKGKYVLLQYHFHWAVDHLEGSEHCIDGKYYPVELHLVHVKEGYTLAEDLEKPDGIAVVGVFMKIGKIGRKMENLEESMKVVAKHGNHQKGEISKNTNTRVSETEIRWVFGNFWRDRIPKISQGPPIVSRFNVMVPDFATGGNYTSTTISNFTIGALPKTLDNFYRYQGSLTTPSCSESVTWTINAEPLTIDREQLQLLRSIYGKDDQTPLKINKRPIQPINDRDIQLRSSILCRKIKNCGDKNERKPRK</sequence>
<protein>
    <recommendedName>
        <fullName evidence="3 8">Carbonic anhydrase</fullName>
        <ecNumber evidence="3 8">4.2.1.1</ecNumber>
    </recommendedName>
</protein>
<keyword evidence="4 8" id="KW-0479">Metal-binding</keyword>
<keyword evidence="6 8" id="KW-0456">Lyase</keyword>
<evidence type="ECO:0000256" key="6">
    <source>
        <dbReference type="ARBA" id="ARBA00023239"/>
    </source>
</evidence>
<keyword evidence="5 8" id="KW-0862">Zinc</keyword>
<dbReference type="InterPro" id="IPR036398">
    <property type="entry name" value="CA_dom_sf"/>
</dbReference>
<dbReference type="GO" id="GO:0008270">
    <property type="term" value="F:zinc ion binding"/>
    <property type="evidence" value="ECO:0007669"/>
    <property type="project" value="UniProtKB-UniRule"/>
</dbReference>
<dbReference type="SMART" id="SM01057">
    <property type="entry name" value="Carb_anhydrase"/>
    <property type="match status" value="1"/>
</dbReference>
<dbReference type="PROSITE" id="PS51144">
    <property type="entry name" value="ALPHA_CA_2"/>
    <property type="match status" value="1"/>
</dbReference>
<evidence type="ECO:0000256" key="7">
    <source>
        <dbReference type="ARBA" id="ARBA00048348"/>
    </source>
</evidence>
<evidence type="ECO:0000256" key="3">
    <source>
        <dbReference type="ARBA" id="ARBA00012925"/>
    </source>
</evidence>
<evidence type="ECO:0000256" key="8">
    <source>
        <dbReference type="RuleBase" id="RU367011"/>
    </source>
</evidence>
<comment type="function">
    <text evidence="8">Reversible hydration of carbon dioxide.</text>
</comment>
<dbReference type="SUPFAM" id="SSF51069">
    <property type="entry name" value="Carbonic anhydrase"/>
    <property type="match status" value="1"/>
</dbReference>
<dbReference type="Gene3D" id="3.10.200.10">
    <property type="entry name" value="Alpha carbonic anhydrase"/>
    <property type="match status" value="1"/>
</dbReference>
<reference evidence="11" key="1">
    <citation type="submission" date="2022-11" db="UniProtKB">
        <authorList>
            <consortium name="WormBaseParasite"/>
        </authorList>
    </citation>
    <scope>IDENTIFICATION</scope>
</reference>
<evidence type="ECO:0000256" key="1">
    <source>
        <dbReference type="ARBA" id="ARBA00001947"/>
    </source>
</evidence>
<evidence type="ECO:0000256" key="2">
    <source>
        <dbReference type="ARBA" id="ARBA00010718"/>
    </source>
</evidence>
<dbReference type="GO" id="GO:0004089">
    <property type="term" value="F:carbonate dehydratase activity"/>
    <property type="evidence" value="ECO:0007669"/>
    <property type="project" value="UniProtKB-UniRule"/>
</dbReference>
<dbReference type="Proteomes" id="UP000887563">
    <property type="component" value="Unplaced"/>
</dbReference>
<evidence type="ECO:0000256" key="4">
    <source>
        <dbReference type="ARBA" id="ARBA00022723"/>
    </source>
</evidence>
<dbReference type="EC" id="4.2.1.1" evidence="3 8"/>
<keyword evidence="10" id="KW-1185">Reference proteome</keyword>
<organism evidence="10 11">
    <name type="scientific">Meloidogyne incognita</name>
    <name type="common">Southern root-knot nematode worm</name>
    <name type="synonym">Oxyuris incognita</name>
    <dbReference type="NCBI Taxonomy" id="6306"/>
    <lineage>
        <taxon>Eukaryota</taxon>
        <taxon>Metazoa</taxon>
        <taxon>Ecdysozoa</taxon>
        <taxon>Nematoda</taxon>
        <taxon>Chromadorea</taxon>
        <taxon>Rhabditida</taxon>
        <taxon>Tylenchina</taxon>
        <taxon>Tylenchomorpha</taxon>
        <taxon>Tylenchoidea</taxon>
        <taxon>Meloidogynidae</taxon>
        <taxon>Meloidogyninae</taxon>
        <taxon>Meloidogyne</taxon>
        <taxon>Meloidogyne incognita group</taxon>
    </lineage>
</organism>
<dbReference type="PROSITE" id="PS00162">
    <property type="entry name" value="ALPHA_CA_1"/>
    <property type="match status" value="1"/>
</dbReference>
<evidence type="ECO:0000313" key="10">
    <source>
        <dbReference type="Proteomes" id="UP000887563"/>
    </source>
</evidence>
<evidence type="ECO:0000256" key="5">
    <source>
        <dbReference type="ARBA" id="ARBA00022833"/>
    </source>
</evidence>
<proteinExistence type="inferred from homology"/>
<accession>A0A914LIY7</accession>
<dbReference type="CDD" id="cd00326">
    <property type="entry name" value="alpha_CA"/>
    <property type="match status" value="1"/>
</dbReference>
<evidence type="ECO:0000259" key="9">
    <source>
        <dbReference type="PROSITE" id="PS51144"/>
    </source>
</evidence>
<feature type="signal peptide" evidence="8">
    <location>
        <begin position="1"/>
        <end position="22"/>
    </location>
</feature>
<dbReference type="InterPro" id="IPR023561">
    <property type="entry name" value="Carbonic_anhydrase_a-class"/>
</dbReference>